<keyword evidence="2" id="KW-0812">Transmembrane</keyword>
<evidence type="ECO:0000313" key="4">
    <source>
        <dbReference type="Proteomes" id="UP000500767"/>
    </source>
</evidence>
<evidence type="ECO:0000313" key="3">
    <source>
        <dbReference type="EMBL" id="QKE90044.1"/>
    </source>
</evidence>
<accession>A0A6M8HNQ5</accession>
<feature type="region of interest" description="Disordered" evidence="1">
    <location>
        <begin position="38"/>
        <end position="229"/>
    </location>
</feature>
<dbReference type="Proteomes" id="UP000500767">
    <property type="component" value="Chromosome"/>
</dbReference>
<dbReference type="PRINTS" id="PR01217">
    <property type="entry name" value="PRICHEXTENSN"/>
</dbReference>
<evidence type="ECO:0000256" key="1">
    <source>
        <dbReference type="SAM" id="MobiDB-lite"/>
    </source>
</evidence>
<feature type="compositionally biased region" description="Pro residues" evidence="1">
    <location>
        <begin position="84"/>
        <end position="122"/>
    </location>
</feature>
<dbReference type="Gene3D" id="3.30.1150.10">
    <property type="match status" value="1"/>
</dbReference>
<keyword evidence="2" id="KW-1133">Transmembrane helix</keyword>
<name>A0A6M8HNQ5_9PROT</name>
<keyword evidence="4" id="KW-1185">Reference proteome</keyword>
<keyword evidence="2" id="KW-0472">Membrane</keyword>
<feature type="compositionally biased region" description="Pro residues" evidence="1">
    <location>
        <begin position="130"/>
        <end position="160"/>
    </location>
</feature>
<protein>
    <submittedName>
        <fullName evidence="3">Energy transducer TonB</fullName>
    </submittedName>
</protein>
<dbReference type="RefSeq" id="WP_171836005.1">
    <property type="nucleotide sequence ID" value="NZ_CP053708.1"/>
</dbReference>
<dbReference type="EMBL" id="CP053708">
    <property type="protein sequence ID" value="QKE90044.1"/>
    <property type="molecule type" value="Genomic_DNA"/>
</dbReference>
<organism evidence="3 4">
    <name type="scientific">Lichenicola cladoniae</name>
    <dbReference type="NCBI Taxonomy" id="1484109"/>
    <lineage>
        <taxon>Bacteria</taxon>
        <taxon>Pseudomonadati</taxon>
        <taxon>Pseudomonadota</taxon>
        <taxon>Alphaproteobacteria</taxon>
        <taxon>Acetobacterales</taxon>
        <taxon>Acetobacteraceae</taxon>
        <taxon>Lichenicola</taxon>
    </lineage>
</organism>
<feature type="transmembrane region" description="Helical" evidence="2">
    <location>
        <begin position="12"/>
        <end position="34"/>
    </location>
</feature>
<evidence type="ECO:0000256" key="2">
    <source>
        <dbReference type="SAM" id="Phobius"/>
    </source>
</evidence>
<sequence length="324" mass="34228">MARTRRDDNHGLKRAALISGGIHLLLLLAFIIVIPPVTKPPEPPEQPSVEMDFAGPPAKARKGDQPTPKPVPAPSQVAKEAPVSPTPPEPVPVEEPPPPPPPPTPVPPPPDAVQTPVPPIDIPPKIQAPSPDPVKAPPPKPAPPAPSHAVSPPVPHPQPELPKMTMPSHMTQPNKTTNATPDTHSLLATLEKFRADQPQTHPPKSRANPDQGGSPSRAGDVTGSLSAGAQKAIGSSVRRCYSEDTEAKNYAQFTAHLLVTVDASGEARLVNFKPDTAARMAADPGYRALAERARDAVLNPTCSHLPIPANLLGKTQQLSFVFRP</sequence>
<gene>
    <name evidence="3" type="ORF">HN018_08260</name>
</gene>
<reference evidence="3 4" key="1">
    <citation type="journal article" date="2014" name="World J. Microbiol. Biotechnol.">
        <title>Biodiversity and physiological characteristics of Antarctic and Arctic lichens-associated bacteria.</title>
        <authorList>
            <person name="Lee Y.M."/>
            <person name="Kim E.H."/>
            <person name="Lee H.K."/>
            <person name="Hong S.G."/>
        </authorList>
    </citation>
    <scope>NUCLEOTIDE SEQUENCE [LARGE SCALE GENOMIC DNA]</scope>
    <source>
        <strain evidence="3 4">PAMC 26569</strain>
    </source>
</reference>
<dbReference type="KEGG" id="lck:HN018_08260"/>
<dbReference type="AlphaFoldDB" id="A0A6M8HNQ5"/>
<proteinExistence type="predicted"/>
<feature type="compositionally biased region" description="Polar residues" evidence="1">
    <location>
        <begin position="168"/>
        <end position="183"/>
    </location>
</feature>